<evidence type="ECO:0000256" key="1">
    <source>
        <dbReference type="ARBA" id="ARBA00006717"/>
    </source>
</evidence>
<comment type="caution">
    <text evidence="4">Lacks conserved residue(s) required for the propagation of feature annotation.</text>
</comment>
<feature type="active site" description="Proton donor/acceptor" evidence="4 5">
    <location>
        <position position="87"/>
    </location>
</feature>
<feature type="binding site" evidence="4 6">
    <location>
        <begin position="8"/>
        <end position="15"/>
    </location>
    <ligand>
        <name>substrate</name>
    </ligand>
</feature>
<feature type="binding site" evidence="4 6">
    <location>
        <begin position="87"/>
        <end position="90"/>
    </location>
    <ligand>
        <name>substrate</name>
    </ligand>
</feature>
<dbReference type="Proteomes" id="UP000051586">
    <property type="component" value="Unassembled WGS sequence"/>
</dbReference>
<dbReference type="UniPathway" id="UPA00109">
    <property type="reaction ID" value="UER00186"/>
</dbReference>
<keyword evidence="2 4" id="KW-0324">Glycolysis</keyword>
<proteinExistence type="inferred from homology"/>
<evidence type="ECO:0000256" key="5">
    <source>
        <dbReference type="PIRSR" id="PIRSR613078-1"/>
    </source>
</evidence>
<feature type="site" description="Transition state stabilizer" evidence="4 7">
    <location>
        <position position="176"/>
    </location>
</feature>
<dbReference type="SMART" id="SM00855">
    <property type="entry name" value="PGAM"/>
    <property type="match status" value="1"/>
</dbReference>
<dbReference type="RefSeq" id="WP_035422013.1">
    <property type="nucleotide sequence ID" value="NZ_AYZI01000001.1"/>
</dbReference>
<gene>
    <name evidence="4" type="primary">gpmA</name>
    <name evidence="9" type="ORF">FC87_GL000196</name>
</gene>
<dbReference type="CDD" id="cd07067">
    <property type="entry name" value="HP_PGM_like"/>
    <property type="match status" value="1"/>
</dbReference>
<dbReference type="HAMAP" id="MF_01039">
    <property type="entry name" value="PGAM_GpmA"/>
    <property type="match status" value="1"/>
</dbReference>
<dbReference type="STRING" id="1423745.GCA_001311215_00384"/>
<sequence>MSRLVLVRHGESTANYTKTFTGWSDVALTERGRAAAFTAGQKLGRLQIQFKAAHTSYLKRAIESENLILEAIHQLEIPQYKTWRLNERHYGALRGQKKATVRQAVGDWQFQQWRRSYAAVPPQLDQVPRLRRYQMAGIREPRAESLKMASDRLLPYWQDQLAPRLRAGQDQLVVAHGSSLRALVKWIEEISDCGIDGVEVLNAVPIVYTFDPQLQILDKQVLS</sequence>
<evidence type="ECO:0000256" key="6">
    <source>
        <dbReference type="PIRSR" id="PIRSR613078-2"/>
    </source>
</evidence>
<comment type="pathway">
    <text evidence="4 8">Carbohydrate degradation; glycolysis; pyruvate from D-glyceraldehyde 3-phosphate: step 3/5.</text>
</comment>
<dbReference type="PATRIC" id="fig|1423745.4.peg.203"/>
<evidence type="ECO:0000313" key="10">
    <source>
        <dbReference type="Proteomes" id="UP000051586"/>
    </source>
</evidence>
<comment type="similarity">
    <text evidence="1 4">Belongs to the phosphoglycerate mutase family. BPG-dependent PGAM subfamily.</text>
</comment>
<dbReference type="Gene3D" id="3.40.50.1240">
    <property type="entry name" value="Phosphoglycerate mutase-like"/>
    <property type="match status" value="1"/>
</dbReference>
<comment type="function">
    <text evidence="4 8">Catalyzes the interconversion of 2-phosphoglycerate and 3-phosphoglycerate.</text>
</comment>
<dbReference type="AlphaFoldDB" id="A0A0R2CLV9"/>
<dbReference type="Pfam" id="PF00300">
    <property type="entry name" value="His_Phos_1"/>
    <property type="match status" value="1"/>
</dbReference>
<organism evidence="9 10">
    <name type="scientific">Fructilactobacillus florum DSM 22689 = JCM 16035</name>
    <dbReference type="NCBI Taxonomy" id="1423745"/>
    <lineage>
        <taxon>Bacteria</taxon>
        <taxon>Bacillati</taxon>
        <taxon>Bacillota</taxon>
        <taxon>Bacilli</taxon>
        <taxon>Lactobacillales</taxon>
        <taxon>Lactobacillaceae</taxon>
        <taxon>Fructilactobacillus</taxon>
    </lineage>
</organism>
<dbReference type="PANTHER" id="PTHR11931">
    <property type="entry name" value="PHOSPHOGLYCERATE MUTASE"/>
    <property type="match status" value="1"/>
</dbReference>
<dbReference type="GO" id="GO:0006094">
    <property type="term" value="P:gluconeogenesis"/>
    <property type="evidence" value="ECO:0007669"/>
    <property type="project" value="UniProtKB-UniRule"/>
</dbReference>
<dbReference type="InterPro" id="IPR029033">
    <property type="entry name" value="His_PPase_superfam"/>
</dbReference>
<evidence type="ECO:0000256" key="3">
    <source>
        <dbReference type="ARBA" id="ARBA00023235"/>
    </source>
</evidence>
<evidence type="ECO:0000313" key="9">
    <source>
        <dbReference type="EMBL" id="KRM92584.1"/>
    </source>
</evidence>
<dbReference type="NCBIfam" id="TIGR01258">
    <property type="entry name" value="pgm_1"/>
    <property type="match status" value="1"/>
</dbReference>
<reference evidence="9 10" key="1">
    <citation type="journal article" date="2015" name="Genome Announc.">
        <title>Expanding the biotechnology potential of lactobacilli through comparative genomics of 213 strains and associated genera.</title>
        <authorList>
            <person name="Sun Z."/>
            <person name="Harris H.M."/>
            <person name="McCann A."/>
            <person name="Guo C."/>
            <person name="Argimon S."/>
            <person name="Zhang W."/>
            <person name="Yang X."/>
            <person name="Jeffery I.B."/>
            <person name="Cooney J.C."/>
            <person name="Kagawa T.F."/>
            <person name="Liu W."/>
            <person name="Song Y."/>
            <person name="Salvetti E."/>
            <person name="Wrobel A."/>
            <person name="Rasinkangas P."/>
            <person name="Parkhill J."/>
            <person name="Rea M.C."/>
            <person name="O'Sullivan O."/>
            <person name="Ritari J."/>
            <person name="Douillard F.P."/>
            <person name="Paul Ross R."/>
            <person name="Yang R."/>
            <person name="Briner A.E."/>
            <person name="Felis G.E."/>
            <person name="de Vos W.M."/>
            <person name="Barrangou R."/>
            <person name="Klaenhammer T.R."/>
            <person name="Caufield P.W."/>
            <person name="Cui Y."/>
            <person name="Zhang H."/>
            <person name="O'Toole P.W."/>
        </authorList>
    </citation>
    <scope>NUCLEOTIDE SEQUENCE [LARGE SCALE GENOMIC DNA]</scope>
    <source>
        <strain evidence="9 10">DSM 22689</strain>
    </source>
</reference>
<feature type="active site" description="Tele-phosphohistidine intermediate" evidence="4 5">
    <location>
        <position position="9"/>
    </location>
</feature>
<protein>
    <recommendedName>
        <fullName evidence="4 8">2,3-bisphosphoglycerate-dependent phosphoglycerate mutase</fullName>
        <shortName evidence="4">BPG-dependent PGAM</shortName>
        <shortName evidence="4">PGAM</shortName>
        <shortName evidence="4">Phosphoglyceromutase</shortName>
        <shortName evidence="4">dPGM</shortName>
        <ecNumber evidence="4 8">5.4.2.11</ecNumber>
    </recommendedName>
</protein>
<name>A0A0R2CLV9_9LACO</name>
<feature type="binding site" evidence="4 6">
    <location>
        <begin position="21"/>
        <end position="22"/>
    </location>
    <ligand>
        <name>substrate</name>
    </ligand>
</feature>
<dbReference type="InterPro" id="IPR005952">
    <property type="entry name" value="Phosphogly_mut1"/>
</dbReference>
<evidence type="ECO:0000256" key="2">
    <source>
        <dbReference type="ARBA" id="ARBA00023152"/>
    </source>
</evidence>
<accession>A0A0R2CLV9</accession>
<comment type="catalytic activity">
    <reaction evidence="4 8">
        <text>(2R)-2-phosphoglycerate = (2R)-3-phosphoglycerate</text>
        <dbReference type="Rhea" id="RHEA:15901"/>
        <dbReference type="ChEBI" id="CHEBI:58272"/>
        <dbReference type="ChEBI" id="CHEBI:58289"/>
        <dbReference type="EC" id="5.4.2.11"/>
    </reaction>
</comment>
<dbReference type="SUPFAM" id="SSF53254">
    <property type="entry name" value="Phosphoglycerate mutase-like"/>
    <property type="match status" value="1"/>
</dbReference>
<dbReference type="GO" id="GO:0004619">
    <property type="term" value="F:phosphoglycerate mutase activity"/>
    <property type="evidence" value="ECO:0007669"/>
    <property type="project" value="UniProtKB-UniRule"/>
</dbReference>
<dbReference type="GO" id="GO:0006096">
    <property type="term" value="P:glycolytic process"/>
    <property type="evidence" value="ECO:0007669"/>
    <property type="project" value="UniProtKB-UniRule"/>
</dbReference>
<feature type="binding site" evidence="4 6">
    <location>
        <position position="60"/>
    </location>
    <ligand>
        <name>substrate</name>
    </ligand>
</feature>
<evidence type="ECO:0000256" key="4">
    <source>
        <dbReference type="HAMAP-Rule" id="MF_01039"/>
    </source>
</evidence>
<dbReference type="PROSITE" id="PS00175">
    <property type="entry name" value="PG_MUTASE"/>
    <property type="match status" value="1"/>
</dbReference>
<evidence type="ECO:0000256" key="7">
    <source>
        <dbReference type="PIRSR" id="PIRSR613078-3"/>
    </source>
</evidence>
<dbReference type="InterPro" id="IPR001345">
    <property type="entry name" value="PG/BPGM_mutase_AS"/>
</dbReference>
<keyword evidence="4" id="KW-0312">Gluconeogenesis</keyword>
<feature type="binding site" evidence="4 6">
    <location>
        <position position="98"/>
    </location>
    <ligand>
        <name>substrate</name>
    </ligand>
</feature>
<comment type="caution">
    <text evidence="9">The sequence shown here is derived from an EMBL/GenBank/DDBJ whole genome shotgun (WGS) entry which is preliminary data.</text>
</comment>
<feature type="binding site" evidence="4 6">
    <location>
        <begin position="114"/>
        <end position="115"/>
    </location>
    <ligand>
        <name>substrate</name>
    </ligand>
</feature>
<dbReference type="InterPro" id="IPR013078">
    <property type="entry name" value="His_Pase_superF_clade-1"/>
</dbReference>
<dbReference type="EMBL" id="AYZI01000001">
    <property type="protein sequence ID" value="KRM92584.1"/>
    <property type="molecule type" value="Genomic_DNA"/>
</dbReference>
<keyword evidence="3 4" id="KW-0413">Isomerase</keyword>
<evidence type="ECO:0000256" key="8">
    <source>
        <dbReference type="RuleBase" id="RU004512"/>
    </source>
</evidence>
<dbReference type="EC" id="5.4.2.11" evidence="4 8"/>